<dbReference type="Proteomes" id="UP000002729">
    <property type="component" value="Unassembled WGS sequence"/>
</dbReference>
<dbReference type="AlphaFoldDB" id="F0Y059"/>
<dbReference type="GO" id="GO:0003723">
    <property type="term" value="F:RNA binding"/>
    <property type="evidence" value="ECO:0007669"/>
    <property type="project" value="UniProtKB-UniRule"/>
</dbReference>
<evidence type="ECO:0000259" key="3">
    <source>
        <dbReference type="PROSITE" id="PS50102"/>
    </source>
</evidence>
<dbReference type="InParanoid" id="F0Y059"/>
<proteinExistence type="predicted"/>
<keyword evidence="1" id="KW-0694">RNA-binding</keyword>
<feature type="compositionally biased region" description="Basic and acidic residues" evidence="2">
    <location>
        <begin position="306"/>
        <end position="405"/>
    </location>
</feature>
<dbReference type="RefSeq" id="XP_009033861.1">
    <property type="nucleotide sequence ID" value="XM_009035613.1"/>
</dbReference>
<dbReference type="GeneID" id="20223663"/>
<dbReference type="SUPFAM" id="SSF54928">
    <property type="entry name" value="RNA-binding domain, RBD"/>
    <property type="match status" value="1"/>
</dbReference>
<dbReference type="EMBL" id="GL833122">
    <property type="protein sequence ID" value="EGB11501.1"/>
    <property type="molecule type" value="Genomic_DNA"/>
</dbReference>
<dbReference type="InterPro" id="IPR012677">
    <property type="entry name" value="Nucleotide-bd_a/b_plait_sf"/>
</dbReference>
<evidence type="ECO:0000313" key="5">
    <source>
        <dbReference type="Proteomes" id="UP000002729"/>
    </source>
</evidence>
<protein>
    <recommendedName>
        <fullName evidence="3">RRM domain-containing protein</fullName>
    </recommendedName>
</protein>
<dbReference type="Pfam" id="PF00076">
    <property type="entry name" value="RRM_1"/>
    <property type="match status" value="1"/>
</dbReference>
<dbReference type="PROSITE" id="PS50102">
    <property type="entry name" value="RRM"/>
    <property type="match status" value="1"/>
</dbReference>
<gene>
    <name evidence="4" type="ORF">AURANDRAFT_61930</name>
</gene>
<dbReference type="PANTHER" id="PTHR32343:SF22">
    <property type="entry name" value="LD29830P"/>
    <property type="match status" value="1"/>
</dbReference>
<accession>F0Y059</accession>
<feature type="domain" description="RRM" evidence="3">
    <location>
        <begin position="20"/>
        <end position="91"/>
    </location>
</feature>
<name>F0Y059_AURAN</name>
<dbReference type="KEGG" id="aaf:AURANDRAFT_61930"/>
<evidence type="ECO:0000313" key="4">
    <source>
        <dbReference type="EMBL" id="EGB11501.1"/>
    </source>
</evidence>
<sequence length="405" mass="44249">MRNRGDGPKANVAGHGDPAKTIYVGKLGGCVAADVLAEIFGCIGPVTDARVDGSGAFAFVEFRDAEAAEAAAAMDGTDIAGQRIAVRPAKAKELDASTIERVAALHEAADALQRELPSTITAGLGVVGPTQLTALASITSPAALAALRRGGDERGKAPPITSDARCTEMNPAQRRAEVEARHRGQMLGTAWGMCKRRSESRSSSSRSRSRSPPRPSVSGRSPPRPNVQTGRRDRGGYGGGGHRDDRPVRGGYDHLDRVRVGDRDRDDRGDRGRAVDARDLDERLRRAVGDRPRDLPPREQPPPPRPRYDDRRDDRRDDRGPYRDDRGAYRDDRGAYRDDRGPYRDDRGGGYRGDDRGGGYRGDDRGGGYRGDDRGGGGYRDDRYDRGRDYAYDRRSPPRYERAGR</sequence>
<reference evidence="4 5" key="1">
    <citation type="journal article" date="2011" name="Proc. Natl. Acad. Sci. U.S.A.">
        <title>Niche of harmful alga Aureococcus anophagefferens revealed through ecogenomics.</title>
        <authorList>
            <person name="Gobler C.J."/>
            <person name="Berry D.L."/>
            <person name="Dyhrman S.T."/>
            <person name="Wilhelm S.W."/>
            <person name="Salamov A."/>
            <person name="Lobanov A.V."/>
            <person name="Zhang Y."/>
            <person name="Collier J.L."/>
            <person name="Wurch L.L."/>
            <person name="Kustka A.B."/>
            <person name="Dill B.D."/>
            <person name="Shah M."/>
            <person name="VerBerkmoes N.C."/>
            <person name="Kuo A."/>
            <person name="Terry A."/>
            <person name="Pangilinan J."/>
            <person name="Lindquist E.A."/>
            <person name="Lucas S."/>
            <person name="Paulsen I.T."/>
            <person name="Hattenrath-Lehmann T.K."/>
            <person name="Talmage S.C."/>
            <person name="Walker E.A."/>
            <person name="Koch F."/>
            <person name="Burson A.M."/>
            <person name="Marcoval M.A."/>
            <person name="Tang Y.Z."/>
            <person name="Lecleir G.R."/>
            <person name="Coyne K.J."/>
            <person name="Berg G.M."/>
            <person name="Bertrand E.M."/>
            <person name="Saito M.A."/>
            <person name="Gladyshev V.N."/>
            <person name="Grigoriev I.V."/>
        </authorList>
    </citation>
    <scope>NUCLEOTIDE SEQUENCE [LARGE SCALE GENOMIC DNA]</scope>
    <source>
        <strain evidence="5">CCMP 1984</strain>
    </source>
</reference>
<organism evidence="5">
    <name type="scientific">Aureococcus anophagefferens</name>
    <name type="common">Harmful bloom alga</name>
    <dbReference type="NCBI Taxonomy" id="44056"/>
    <lineage>
        <taxon>Eukaryota</taxon>
        <taxon>Sar</taxon>
        <taxon>Stramenopiles</taxon>
        <taxon>Ochrophyta</taxon>
        <taxon>Pelagophyceae</taxon>
        <taxon>Pelagomonadales</taxon>
        <taxon>Pelagomonadaceae</taxon>
        <taxon>Aureococcus</taxon>
    </lineage>
</organism>
<dbReference type="PANTHER" id="PTHR32343">
    <property type="entry name" value="SERINE/ARGININE-RICH SPLICING FACTOR"/>
    <property type="match status" value="1"/>
</dbReference>
<dbReference type="InterPro" id="IPR035979">
    <property type="entry name" value="RBD_domain_sf"/>
</dbReference>
<feature type="region of interest" description="Disordered" evidence="2">
    <location>
        <begin position="148"/>
        <end position="405"/>
    </location>
</feature>
<dbReference type="InterPro" id="IPR000504">
    <property type="entry name" value="RRM_dom"/>
</dbReference>
<dbReference type="Gene3D" id="3.30.70.330">
    <property type="match status" value="1"/>
</dbReference>
<dbReference type="SMART" id="SM00360">
    <property type="entry name" value="RRM"/>
    <property type="match status" value="1"/>
</dbReference>
<evidence type="ECO:0000256" key="1">
    <source>
        <dbReference type="PROSITE-ProRule" id="PRU00176"/>
    </source>
</evidence>
<feature type="compositionally biased region" description="Basic and acidic residues" evidence="2">
    <location>
        <begin position="230"/>
        <end position="297"/>
    </location>
</feature>
<keyword evidence="5" id="KW-1185">Reference proteome</keyword>
<evidence type="ECO:0000256" key="2">
    <source>
        <dbReference type="SAM" id="MobiDB-lite"/>
    </source>
</evidence>